<protein>
    <submittedName>
        <fullName evidence="1">Uncharacterized protein</fullName>
    </submittedName>
</protein>
<dbReference type="EMBL" id="CAICTM010000341">
    <property type="protein sequence ID" value="CAB9508311.1"/>
    <property type="molecule type" value="Genomic_DNA"/>
</dbReference>
<comment type="caution">
    <text evidence="1">The sequence shown here is derived from an EMBL/GenBank/DDBJ whole genome shotgun (WGS) entry which is preliminary data.</text>
</comment>
<reference evidence="1" key="1">
    <citation type="submission" date="2020-06" db="EMBL/GenBank/DDBJ databases">
        <authorList>
            <consortium name="Plant Systems Biology data submission"/>
        </authorList>
    </citation>
    <scope>NUCLEOTIDE SEQUENCE</scope>
    <source>
        <strain evidence="1">D6</strain>
    </source>
</reference>
<dbReference type="AlphaFoldDB" id="A0A9N8DTC9"/>
<sequence length="169" mass="19141">MCQVNKSHRNGAMVQLKPRGILKVPTQAESLFSSAVQEEKPLTKRQSNVTFDITEIRVYPLLLDTSCGGPALTIGWKPVSGDVMTVQEYYLENSTNMRRSNKLRGIKPEDRISMLLNAGYDKEELYNHVLTFKLKEEQERQQSKTIYRKLRKAALKITALKLTGLNAAA</sequence>
<gene>
    <name evidence="1" type="ORF">SEMRO_342_G121710.1</name>
</gene>
<evidence type="ECO:0000313" key="1">
    <source>
        <dbReference type="EMBL" id="CAB9508311.1"/>
    </source>
</evidence>
<keyword evidence="2" id="KW-1185">Reference proteome</keyword>
<accession>A0A9N8DTC9</accession>
<organism evidence="1 2">
    <name type="scientific">Seminavis robusta</name>
    <dbReference type="NCBI Taxonomy" id="568900"/>
    <lineage>
        <taxon>Eukaryota</taxon>
        <taxon>Sar</taxon>
        <taxon>Stramenopiles</taxon>
        <taxon>Ochrophyta</taxon>
        <taxon>Bacillariophyta</taxon>
        <taxon>Bacillariophyceae</taxon>
        <taxon>Bacillariophycidae</taxon>
        <taxon>Naviculales</taxon>
        <taxon>Naviculaceae</taxon>
        <taxon>Seminavis</taxon>
    </lineage>
</organism>
<name>A0A9N8DTC9_9STRA</name>
<dbReference type="Proteomes" id="UP001153069">
    <property type="component" value="Unassembled WGS sequence"/>
</dbReference>
<evidence type="ECO:0000313" key="2">
    <source>
        <dbReference type="Proteomes" id="UP001153069"/>
    </source>
</evidence>
<proteinExistence type="predicted"/>